<evidence type="ECO:0000313" key="2">
    <source>
        <dbReference type="Proteomes" id="UP000001261"/>
    </source>
</evidence>
<dbReference type="Proteomes" id="UP000001261">
    <property type="component" value="Unassembled WGS sequence"/>
</dbReference>
<dbReference type="InParanoid" id="J3KD18"/>
<evidence type="ECO:0000313" key="1">
    <source>
        <dbReference type="EMBL" id="EAS33192.3"/>
    </source>
</evidence>
<protein>
    <submittedName>
        <fullName evidence="1">Uncharacterized protein</fullName>
    </submittedName>
</protein>
<dbReference type="RefSeq" id="XP_001244775.2">
    <property type="nucleotide sequence ID" value="XM_001244774.2"/>
</dbReference>
<sequence length="62" mass="6844">MSAEEALVGYQAQKSMFSYAAFHVHPDQYHDGFPRLLGAIGFVRKRPCRGSGQSCRENGVAL</sequence>
<reference evidence="2" key="2">
    <citation type="journal article" date="2010" name="Genome Res.">
        <title>Population genomic sequencing of Coccidioides fungi reveals recent hybridization and transposon control.</title>
        <authorList>
            <person name="Neafsey D.E."/>
            <person name="Barker B.M."/>
            <person name="Sharpton T.J."/>
            <person name="Stajich J.E."/>
            <person name="Park D.J."/>
            <person name="Whiston E."/>
            <person name="Hung C.-Y."/>
            <person name="McMahan C."/>
            <person name="White J."/>
            <person name="Sykes S."/>
            <person name="Heiman D."/>
            <person name="Young S."/>
            <person name="Zeng Q."/>
            <person name="Abouelleil A."/>
            <person name="Aftuck L."/>
            <person name="Bessette D."/>
            <person name="Brown A."/>
            <person name="FitzGerald M."/>
            <person name="Lui A."/>
            <person name="Macdonald J.P."/>
            <person name="Priest M."/>
            <person name="Orbach M.J."/>
            <person name="Galgiani J.N."/>
            <person name="Kirkland T.N."/>
            <person name="Cole G.T."/>
            <person name="Birren B.W."/>
            <person name="Henn M.R."/>
            <person name="Taylor J.W."/>
            <person name="Rounsley S.D."/>
        </authorList>
    </citation>
    <scope>GENOME REANNOTATION</scope>
    <source>
        <strain evidence="2">RS</strain>
    </source>
</reference>
<keyword evidence="2" id="KW-1185">Reference proteome</keyword>
<dbReference type="KEGG" id="cim:CIMG_04216"/>
<dbReference type="GeneID" id="4562994"/>
<accession>J3KD18</accession>
<gene>
    <name evidence="1" type="ORF">CIMG_04216</name>
</gene>
<reference evidence="2" key="1">
    <citation type="journal article" date="2009" name="Genome Res.">
        <title>Comparative genomic analyses of the human fungal pathogens Coccidioides and their relatives.</title>
        <authorList>
            <person name="Sharpton T.J."/>
            <person name="Stajich J.E."/>
            <person name="Rounsley S.D."/>
            <person name="Gardner M.J."/>
            <person name="Wortman J.R."/>
            <person name="Jordar V.S."/>
            <person name="Maiti R."/>
            <person name="Kodira C.D."/>
            <person name="Neafsey D.E."/>
            <person name="Zeng Q."/>
            <person name="Hung C.-Y."/>
            <person name="McMahan C."/>
            <person name="Muszewska A."/>
            <person name="Grynberg M."/>
            <person name="Mandel M.A."/>
            <person name="Kellner E.M."/>
            <person name="Barker B.M."/>
            <person name="Galgiani J.N."/>
            <person name="Orbach M.J."/>
            <person name="Kirkland T.N."/>
            <person name="Cole G.T."/>
            <person name="Henn M.R."/>
            <person name="Birren B.W."/>
            <person name="Taylor J.W."/>
        </authorList>
    </citation>
    <scope>NUCLEOTIDE SEQUENCE [LARGE SCALE GENOMIC DNA]</scope>
    <source>
        <strain evidence="2">RS</strain>
    </source>
</reference>
<dbReference type="AlphaFoldDB" id="J3KD18"/>
<name>J3KD18_COCIM</name>
<organism evidence="1 2">
    <name type="scientific">Coccidioides immitis (strain RS)</name>
    <name type="common">Valley fever fungus</name>
    <dbReference type="NCBI Taxonomy" id="246410"/>
    <lineage>
        <taxon>Eukaryota</taxon>
        <taxon>Fungi</taxon>
        <taxon>Dikarya</taxon>
        <taxon>Ascomycota</taxon>
        <taxon>Pezizomycotina</taxon>
        <taxon>Eurotiomycetes</taxon>
        <taxon>Eurotiomycetidae</taxon>
        <taxon>Onygenales</taxon>
        <taxon>Onygenaceae</taxon>
        <taxon>Coccidioides</taxon>
    </lineage>
</organism>
<dbReference type="VEuPathDB" id="FungiDB:CIMG_04216"/>
<proteinExistence type="predicted"/>
<dbReference type="EMBL" id="GG704916">
    <property type="protein sequence ID" value="EAS33192.3"/>
    <property type="molecule type" value="Genomic_DNA"/>
</dbReference>